<feature type="non-terminal residue" evidence="1">
    <location>
        <position position="57"/>
    </location>
</feature>
<dbReference type="Proteomes" id="UP001233999">
    <property type="component" value="Unassembled WGS sequence"/>
</dbReference>
<dbReference type="AlphaFoldDB" id="A0AAD8EI88"/>
<name>A0AAD8EI88_DIPPU</name>
<accession>A0AAD8EI88</accession>
<evidence type="ECO:0000313" key="2">
    <source>
        <dbReference type="Proteomes" id="UP001233999"/>
    </source>
</evidence>
<reference evidence="1" key="2">
    <citation type="submission" date="2023-05" db="EMBL/GenBank/DDBJ databases">
        <authorList>
            <person name="Fouks B."/>
        </authorList>
    </citation>
    <scope>NUCLEOTIDE SEQUENCE</scope>
    <source>
        <strain evidence="1">Stay&amp;Tobe</strain>
        <tissue evidence="1">Testes</tissue>
    </source>
</reference>
<sequence>IRFLNFVTQVYFSLQNCLFPLYTVMGRAPKSLLRETWAYKVEQEYKIPAFCCAKAMA</sequence>
<comment type="caution">
    <text evidence="1">The sequence shown here is derived from an EMBL/GenBank/DDBJ whole genome shotgun (WGS) entry which is preliminary data.</text>
</comment>
<organism evidence="1 2">
    <name type="scientific">Diploptera punctata</name>
    <name type="common">Pacific beetle cockroach</name>
    <dbReference type="NCBI Taxonomy" id="6984"/>
    <lineage>
        <taxon>Eukaryota</taxon>
        <taxon>Metazoa</taxon>
        <taxon>Ecdysozoa</taxon>
        <taxon>Arthropoda</taxon>
        <taxon>Hexapoda</taxon>
        <taxon>Insecta</taxon>
        <taxon>Pterygota</taxon>
        <taxon>Neoptera</taxon>
        <taxon>Polyneoptera</taxon>
        <taxon>Dictyoptera</taxon>
        <taxon>Blattodea</taxon>
        <taxon>Blaberoidea</taxon>
        <taxon>Blaberidae</taxon>
        <taxon>Diplopterinae</taxon>
        <taxon>Diploptera</taxon>
    </lineage>
</organism>
<evidence type="ECO:0000313" key="1">
    <source>
        <dbReference type="EMBL" id="KAJ9590517.1"/>
    </source>
</evidence>
<dbReference type="EMBL" id="JASPKZ010004211">
    <property type="protein sequence ID" value="KAJ9590517.1"/>
    <property type="molecule type" value="Genomic_DNA"/>
</dbReference>
<proteinExistence type="predicted"/>
<gene>
    <name evidence="1" type="ORF">L9F63_016468</name>
</gene>
<reference evidence="1" key="1">
    <citation type="journal article" date="2023" name="IScience">
        <title>Live-bearing cockroach genome reveals convergent evolutionary mechanisms linked to viviparity in insects and beyond.</title>
        <authorList>
            <person name="Fouks B."/>
            <person name="Harrison M.C."/>
            <person name="Mikhailova A.A."/>
            <person name="Marchal E."/>
            <person name="English S."/>
            <person name="Carruthers M."/>
            <person name="Jennings E.C."/>
            <person name="Chiamaka E.L."/>
            <person name="Frigard R.A."/>
            <person name="Pippel M."/>
            <person name="Attardo G.M."/>
            <person name="Benoit J.B."/>
            <person name="Bornberg-Bauer E."/>
            <person name="Tobe S.S."/>
        </authorList>
    </citation>
    <scope>NUCLEOTIDE SEQUENCE</scope>
    <source>
        <strain evidence="1">Stay&amp;Tobe</strain>
    </source>
</reference>
<protein>
    <submittedName>
        <fullName evidence="1">Uncharacterized protein</fullName>
    </submittedName>
</protein>
<keyword evidence="2" id="KW-1185">Reference proteome</keyword>
<feature type="non-terminal residue" evidence="1">
    <location>
        <position position="1"/>
    </location>
</feature>